<keyword evidence="10" id="KW-0963">Cytoplasm</keyword>
<evidence type="ECO:0000256" key="10">
    <source>
        <dbReference type="HAMAP-Rule" id="MF_01987"/>
    </source>
</evidence>
<evidence type="ECO:0000256" key="6">
    <source>
        <dbReference type="ARBA" id="ARBA00022840"/>
    </source>
</evidence>
<keyword evidence="7 10" id="KW-0460">Magnesium</keyword>
<keyword evidence="9 10" id="KW-0119">Carbohydrate metabolism</keyword>
<protein>
    <recommendedName>
        <fullName evidence="10">Deoxyribokinase</fullName>
        <shortName evidence="10">dRK</shortName>
        <ecNumber evidence="10">2.7.1.229</ecNumber>
    </recommendedName>
    <alternativeName>
        <fullName evidence="10">ATP:2-deoxy-D-ribose 5-phosphotransferase</fullName>
    </alternativeName>
</protein>
<dbReference type="GO" id="GO:0005829">
    <property type="term" value="C:cytosol"/>
    <property type="evidence" value="ECO:0007669"/>
    <property type="project" value="TreeGrafter"/>
</dbReference>
<feature type="binding site" evidence="10">
    <location>
        <position position="271"/>
    </location>
    <ligand>
        <name>K(+)</name>
        <dbReference type="ChEBI" id="CHEBI:29103"/>
    </ligand>
</feature>
<comment type="catalytic activity">
    <reaction evidence="10">
        <text>2-deoxy-D-ribose + ATP = 2-deoxy-D-ribose 5-phosphate + ADP + H(+)</text>
        <dbReference type="Rhea" id="RHEA:30871"/>
        <dbReference type="ChEBI" id="CHEBI:15378"/>
        <dbReference type="ChEBI" id="CHEBI:30616"/>
        <dbReference type="ChEBI" id="CHEBI:62877"/>
        <dbReference type="ChEBI" id="CHEBI:90761"/>
        <dbReference type="ChEBI" id="CHEBI:456216"/>
        <dbReference type="EC" id="2.7.1.229"/>
    </reaction>
</comment>
<comment type="similarity">
    <text evidence="10">Belongs to the carbohydrate kinase PfkB family. Deoxyribokinase subfamily.</text>
</comment>
<feature type="binding site" evidence="10">
    <location>
        <position position="241"/>
    </location>
    <ligand>
        <name>substrate</name>
    </ligand>
</feature>
<dbReference type="PROSITE" id="PS00584">
    <property type="entry name" value="PFKB_KINASES_2"/>
    <property type="match status" value="1"/>
</dbReference>
<feature type="binding site" evidence="10">
    <location>
        <position position="171"/>
    </location>
    <ligand>
        <name>ATP</name>
        <dbReference type="ChEBI" id="CHEBI:30616"/>
    </ligand>
</feature>
<dbReference type="InterPro" id="IPR011611">
    <property type="entry name" value="PfkB_dom"/>
</dbReference>
<evidence type="ECO:0000256" key="4">
    <source>
        <dbReference type="ARBA" id="ARBA00022741"/>
    </source>
</evidence>
<feature type="binding site" evidence="10">
    <location>
        <begin position="22"/>
        <end position="26"/>
    </location>
    <ligand>
        <name>substrate</name>
    </ligand>
</feature>
<dbReference type="GO" id="GO:0046872">
    <property type="term" value="F:metal ion binding"/>
    <property type="evidence" value="ECO:0007669"/>
    <property type="project" value="UniProtKB-KW"/>
</dbReference>
<dbReference type="GO" id="GO:0019303">
    <property type="term" value="P:D-ribose catabolic process"/>
    <property type="evidence" value="ECO:0007669"/>
    <property type="project" value="UniProtKB-UniPathway"/>
</dbReference>
<comment type="caution">
    <text evidence="10">Lacks conserved residue(s) required for the propagation of feature annotation.</text>
</comment>
<feature type="binding site" evidence="10">
    <location>
        <position position="276"/>
    </location>
    <ligand>
        <name>K(+)</name>
        <dbReference type="ChEBI" id="CHEBI:29103"/>
    </ligand>
</feature>
<dbReference type="EC" id="2.7.1.229" evidence="10"/>
<feature type="active site" description="Proton acceptor" evidence="10">
    <location>
        <position position="241"/>
    </location>
</feature>
<dbReference type="InterPro" id="IPR029056">
    <property type="entry name" value="Ribokinase-like"/>
</dbReference>
<comment type="cofactor">
    <cofactor evidence="10">
        <name>Mg(2+)</name>
        <dbReference type="ChEBI" id="CHEBI:18420"/>
    </cofactor>
</comment>
<keyword evidence="4 10" id="KW-0547">Nucleotide-binding</keyword>
<feature type="binding site" evidence="10">
    <location>
        <position position="274"/>
    </location>
    <ligand>
        <name>K(+)</name>
        <dbReference type="ChEBI" id="CHEBI:29103"/>
    </ligand>
</feature>
<name>A0A2N9LCN4_9BACT</name>
<evidence type="ECO:0000259" key="11">
    <source>
        <dbReference type="Pfam" id="PF00294"/>
    </source>
</evidence>
<reference evidence="13" key="1">
    <citation type="submission" date="2018-02" db="EMBL/GenBank/DDBJ databases">
        <authorList>
            <person name="Hausmann B."/>
        </authorList>
    </citation>
    <scope>NUCLEOTIDE SEQUENCE [LARGE SCALE GENOMIC DNA]</scope>
    <source>
        <strain evidence="13">Peat soil MAG SbA5</strain>
    </source>
</reference>
<dbReference type="GO" id="GO:0005524">
    <property type="term" value="F:ATP binding"/>
    <property type="evidence" value="ECO:0007669"/>
    <property type="project" value="UniProtKB-UniRule"/>
</dbReference>
<keyword evidence="5 10" id="KW-0418">Kinase</keyword>
<dbReference type="InterPro" id="IPR002139">
    <property type="entry name" value="Ribo/fructo_kinase"/>
</dbReference>
<dbReference type="PRINTS" id="PR00990">
    <property type="entry name" value="RIBOKINASE"/>
</dbReference>
<evidence type="ECO:0000256" key="3">
    <source>
        <dbReference type="ARBA" id="ARBA00022723"/>
    </source>
</evidence>
<gene>
    <name evidence="10" type="primary">deoK</name>
    <name evidence="12" type="ORF">SBA5_30019</name>
</gene>
<keyword evidence="6 10" id="KW-0067">ATP-binding</keyword>
<comment type="subcellular location">
    <subcellularLocation>
        <location evidence="10">Cytoplasm</location>
    </subcellularLocation>
</comment>
<comment type="function">
    <text evidence="10">Catalyzes the ATP-dependent phosphorylation of 2-deoxy-D-ribose to 2-deoxy-D-ribose 5-phosphate (dRib-5P), allowing the use of deoxyribose as the sole carbon source.</text>
</comment>
<feature type="domain" description="Carbohydrate kinase PfkB" evidence="11">
    <location>
        <begin position="8"/>
        <end position="284"/>
    </location>
</feature>
<dbReference type="SUPFAM" id="SSF53613">
    <property type="entry name" value="Ribokinase-like"/>
    <property type="match status" value="1"/>
</dbReference>
<evidence type="ECO:0000256" key="8">
    <source>
        <dbReference type="ARBA" id="ARBA00022958"/>
    </source>
</evidence>
<dbReference type="CDD" id="cd01174">
    <property type="entry name" value="ribokinase"/>
    <property type="match status" value="1"/>
</dbReference>
<evidence type="ECO:0000313" key="13">
    <source>
        <dbReference type="Proteomes" id="UP000239735"/>
    </source>
</evidence>
<feature type="site" description="Important for substrate specificity" evidence="10">
    <location>
        <position position="1"/>
    </location>
</feature>
<organism evidence="12 13">
    <name type="scientific">Candidatus Sulfuritelmatomonas gaucii</name>
    <dbReference type="NCBI Taxonomy" id="2043161"/>
    <lineage>
        <taxon>Bacteria</taxon>
        <taxon>Pseudomonadati</taxon>
        <taxon>Acidobacteriota</taxon>
        <taxon>Terriglobia</taxon>
        <taxon>Terriglobales</taxon>
        <taxon>Acidobacteriaceae</taxon>
        <taxon>Candidatus Sulfuritelmatomonas</taxon>
    </lineage>
</organism>
<evidence type="ECO:0000256" key="1">
    <source>
        <dbReference type="ARBA" id="ARBA00005380"/>
    </source>
</evidence>
<dbReference type="Gene3D" id="3.40.1190.20">
    <property type="match status" value="1"/>
</dbReference>
<accession>A0A2N9LCN4</accession>
<feature type="binding site" evidence="10">
    <location>
        <position position="280"/>
    </location>
    <ligand>
        <name>K(+)</name>
        <dbReference type="ChEBI" id="CHEBI:29103"/>
    </ligand>
</feature>
<keyword evidence="2 10" id="KW-0808">Transferase</keyword>
<evidence type="ECO:0000313" key="12">
    <source>
        <dbReference type="EMBL" id="SPE20814.1"/>
    </source>
</evidence>
<dbReference type="InterPro" id="IPR011877">
    <property type="entry name" value="Ribokinase"/>
</dbReference>
<dbReference type="HAMAP" id="MF_01987">
    <property type="entry name" value="Ribokinase"/>
    <property type="match status" value="1"/>
</dbReference>
<keyword evidence="3 10" id="KW-0479">Metal-binding</keyword>
<keyword evidence="8 10" id="KW-0630">Potassium</keyword>
<feature type="binding site" evidence="10">
    <location>
        <position position="237"/>
    </location>
    <ligand>
        <name>K(+)</name>
        <dbReference type="ChEBI" id="CHEBI:29103"/>
    </ligand>
</feature>
<evidence type="ECO:0000256" key="2">
    <source>
        <dbReference type="ARBA" id="ARBA00022679"/>
    </source>
</evidence>
<sequence length="297" mass="31730">MERFPSPGETLLGEPLQLFPGGKGANQAVAAAMLARGTNTEVCFIGNVGNDDAGTRLVKSLSDAGIRGDGIRTVPDLATGTAMIWRDSRGNNCIVVSPAANFYWSAERLASLEALVHGAALVLLQMEIPLEANQRVLDAARAEKAFCIVDPAPARRLPEEFLRDVDLLTPNEVEACTLLEEPFHILEQDQLPAVAEALLDMGPRAVLLKLGERGSFYKDRNQEIFESAHRVHAIDTTAAGDVFNGAFSVAFSIGSSIREAMRFASTAAAISVTRAGAQSSIPTRSEILSLGNLESKV</sequence>
<feature type="binding site" evidence="10">
    <location>
        <position position="127"/>
    </location>
    <ligand>
        <name>substrate</name>
    </ligand>
</feature>
<evidence type="ECO:0000256" key="7">
    <source>
        <dbReference type="ARBA" id="ARBA00022842"/>
    </source>
</evidence>
<feature type="binding site" evidence="10">
    <location>
        <begin position="209"/>
        <end position="214"/>
    </location>
    <ligand>
        <name>ATP</name>
        <dbReference type="ChEBI" id="CHEBI:30616"/>
    </ligand>
</feature>
<feature type="binding site" evidence="10">
    <location>
        <position position="235"/>
    </location>
    <ligand>
        <name>K(+)</name>
        <dbReference type="ChEBI" id="CHEBI:29103"/>
    </ligand>
</feature>
<dbReference type="EMBL" id="OKRB01000086">
    <property type="protein sequence ID" value="SPE20814.1"/>
    <property type="molecule type" value="Genomic_DNA"/>
</dbReference>
<dbReference type="PANTHER" id="PTHR10584:SF166">
    <property type="entry name" value="RIBOKINASE"/>
    <property type="match status" value="1"/>
</dbReference>
<feature type="binding site" evidence="10">
    <location>
        <begin position="240"/>
        <end position="241"/>
    </location>
    <ligand>
        <name>ATP</name>
        <dbReference type="ChEBI" id="CHEBI:30616"/>
    </ligand>
</feature>
<dbReference type="UniPathway" id="UPA00916">
    <property type="reaction ID" value="UER00889"/>
</dbReference>
<comment type="similarity">
    <text evidence="1">Belongs to the carbohydrate kinase pfkB family.</text>
</comment>
<evidence type="ECO:0000256" key="9">
    <source>
        <dbReference type="ARBA" id="ARBA00023277"/>
    </source>
</evidence>
<dbReference type="Proteomes" id="UP000239735">
    <property type="component" value="Unassembled WGS sequence"/>
</dbReference>
<comment type="subunit">
    <text evidence="10">Homodimer.</text>
</comment>
<proteinExistence type="inferred from homology"/>
<dbReference type="AlphaFoldDB" id="A0A2N9LCN4"/>
<dbReference type="InterPro" id="IPR002173">
    <property type="entry name" value="Carboh/pur_kinase_PfkB_CS"/>
</dbReference>
<dbReference type="PANTHER" id="PTHR10584">
    <property type="entry name" value="SUGAR KINASE"/>
    <property type="match status" value="1"/>
</dbReference>
<dbReference type="GO" id="GO:0004747">
    <property type="term" value="F:ribokinase activity"/>
    <property type="evidence" value="ECO:0007669"/>
    <property type="project" value="InterPro"/>
</dbReference>
<evidence type="ECO:0000256" key="5">
    <source>
        <dbReference type="ARBA" id="ARBA00022777"/>
    </source>
</evidence>
<dbReference type="Pfam" id="PF00294">
    <property type="entry name" value="PfkB"/>
    <property type="match status" value="1"/>
</dbReference>